<gene>
    <name evidence="1" type="ORF">MIND_00310400</name>
</gene>
<evidence type="ECO:0000313" key="2">
    <source>
        <dbReference type="Proteomes" id="UP000636479"/>
    </source>
</evidence>
<dbReference type="Proteomes" id="UP000636479">
    <property type="component" value="Unassembled WGS sequence"/>
</dbReference>
<comment type="caution">
    <text evidence="1">The sequence shown here is derived from an EMBL/GenBank/DDBJ whole genome shotgun (WGS) entry which is preliminary data.</text>
</comment>
<evidence type="ECO:0000313" key="1">
    <source>
        <dbReference type="EMBL" id="KAF7309396.1"/>
    </source>
</evidence>
<name>A0A8H6T1N5_9AGAR</name>
<dbReference type="GeneID" id="59342477"/>
<dbReference type="OrthoDB" id="2900663at2759"/>
<accession>A0A8H6T1N5</accession>
<reference evidence="1" key="1">
    <citation type="submission" date="2020-05" db="EMBL/GenBank/DDBJ databases">
        <title>Mycena genomes resolve the evolution of fungal bioluminescence.</title>
        <authorList>
            <person name="Tsai I.J."/>
        </authorList>
    </citation>
    <scope>NUCLEOTIDE SEQUENCE</scope>
    <source>
        <strain evidence="1">171206Taipei</strain>
    </source>
</reference>
<proteinExistence type="predicted"/>
<organism evidence="1 2">
    <name type="scientific">Mycena indigotica</name>
    <dbReference type="NCBI Taxonomy" id="2126181"/>
    <lineage>
        <taxon>Eukaryota</taxon>
        <taxon>Fungi</taxon>
        <taxon>Dikarya</taxon>
        <taxon>Basidiomycota</taxon>
        <taxon>Agaricomycotina</taxon>
        <taxon>Agaricomycetes</taxon>
        <taxon>Agaricomycetidae</taxon>
        <taxon>Agaricales</taxon>
        <taxon>Marasmiineae</taxon>
        <taxon>Mycenaceae</taxon>
        <taxon>Mycena</taxon>
    </lineage>
</organism>
<dbReference type="RefSeq" id="XP_037222846.1">
    <property type="nucleotide sequence ID" value="XM_037359961.1"/>
</dbReference>
<protein>
    <submittedName>
        <fullName evidence="1">Uncharacterized protein</fullName>
    </submittedName>
</protein>
<keyword evidence="2" id="KW-1185">Reference proteome</keyword>
<dbReference type="AlphaFoldDB" id="A0A8H6T1N5"/>
<dbReference type="EMBL" id="JACAZF010000003">
    <property type="protein sequence ID" value="KAF7309396.1"/>
    <property type="molecule type" value="Genomic_DNA"/>
</dbReference>
<sequence length="304" mass="33501">MPQLRAFTGGSEESSSPVLPPEIEREIFEVAAQIPGNATTLALVARRTQIWMERIIYETVTLSSPNLTARFLTALDSRPAQFFTELVKSLCIPGDIPLQSAIRVLQACQGVVNLALWLPLQATPLLPYIGNIRPRRLSVNVSGLFGAKNPLQLEHKQQDDTSTPDFTHPFFSCVTHLELVDWLLPLFLSNSTLNLPLLAPHLTHLALDVDPCVDASALVRLRVQSILRSCRSLVICLGVVDDDDTMIVACDELSEVSRDDPRLVILSDADVVTSWEDSVRGTDASIWAFAEDIVSARIGKKLKL</sequence>